<reference evidence="2" key="1">
    <citation type="submission" date="2019-10" db="EMBL/GenBank/DDBJ databases">
        <authorList>
            <consortium name="DOE Joint Genome Institute"/>
            <person name="Kuo A."/>
            <person name="Miyauchi S."/>
            <person name="Kiss E."/>
            <person name="Drula E."/>
            <person name="Kohler A."/>
            <person name="Sanchez-Garcia M."/>
            <person name="Andreopoulos B."/>
            <person name="Barry K.W."/>
            <person name="Bonito G."/>
            <person name="Buee M."/>
            <person name="Carver A."/>
            <person name="Chen C."/>
            <person name="Cichocki N."/>
            <person name="Clum A."/>
            <person name="Culley D."/>
            <person name="Crous P.W."/>
            <person name="Fauchery L."/>
            <person name="Girlanda M."/>
            <person name="Hayes R."/>
            <person name="Keri Z."/>
            <person name="LaButti K."/>
            <person name="Lipzen A."/>
            <person name="Lombard V."/>
            <person name="Magnuson J."/>
            <person name="Maillard F."/>
            <person name="Morin E."/>
            <person name="Murat C."/>
            <person name="Nolan M."/>
            <person name="Ohm R."/>
            <person name="Pangilinan J."/>
            <person name="Pereira M."/>
            <person name="Perotto S."/>
            <person name="Peter M."/>
            <person name="Riley R."/>
            <person name="Sitrit Y."/>
            <person name="Stielow B."/>
            <person name="Szollosi G."/>
            <person name="Zifcakova L."/>
            <person name="Stursova M."/>
            <person name="Spatafora J.W."/>
            <person name="Tedersoo L."/>
            <person name="Vaario L.-M."/>
            <person name="Yamada A."/>
            <person name="Yan M."/>
            <person name="Wang P."/>
            <person name="Xu J."/>
            <person name="Bruns T."/>
            <person name="Baldrian P."/>
            <person name="Vilgalys R."/>
            <person name="Henrissat B."/>
            <person name="Grigoriev I.V."/>
            <person name="Hibbett D."/>
            <person name="Nagy L.G."/>
            <person name="Martin F.M."/>
        </authorList>
    </citation>
    <scope>NUCLEOTIDE SEQUENCE</scope>
    <source>
        <strain evidence="2">BED1</strain>
    </source>
</reference>
<comment type="caution">
    <text evidence="2">The sequence shown here is derived from an EMBL/GenBank/DDBJ whole genome shotgun (WGS) entry which is preliminary data.</text>
</comment>
<protein>
    <recommendedName>
        <fullName evidence="1">DUF6830 domain-containing protein</fullName>
    </recommendedName>
</protein>
<dbReference type="EMBL" id="WHUW01000043">
    <property type="protein sequence ID" value="KAF8432112.1"/>
    <property type="molecule type" value="Genomic_DNA"/>
</dbReference>
<reference evidence="2" key="2">
    <citation type="journal article" date="2020" name="Nat. Commun.">
        <title>Large-scale genome sequencing of mycorrhizal fungi provides insights into the early evolution of symbiotic traits.</title>
        <authorList>
            <person name="Miyauchi S."/>
            <person name="Kiss E."/>
            <person name="Kuo A."/>
            <person name="Drula E."/>
            <person name="Kohler A."/>
            <person name="Sanchez-Garcia M."/>
            <person name="Morin E."/>
            <person name="Andreopoulos B."/>
            <person name="Barry K.W."/>
            <person name="Bonito G."/>
            <person name="Buee M."/>
            <person name="Carver A."/>
            <person name="Chen C."/>
            <person name="Cichocki N."/>
            <person name="Clum A."/>
            <person name="Culley D."/>
            <person name="Crous P.W."/>
            <person name="Fauchery L."/>
            <person name="Girlanda M."/>
            <person name="Hayes R.D."/>
            <person name="Keri Z."/>
            <person name="LaButti K."/>
            <person name="Lipzen A."/>
            <person name="Lombard V."/>
            <person name="Magnuson J."/>
            <person name="Maillard F."/>
            <person name="Murat C."/>
            <person name="Nolan M."/>
            <person name="Ohm R.A."/>
            <person name="Pangilinan J."/>
            <person name="Pereira M.F."/>
            <person name="Perotto S."/>
            <person name="Peter M."/>
            <person name="Pfister S."/>
            <person name="Riley R."/>
            <person name="Sitrit Y."/>
            <person name="Stielow J.B."/>
            <person name="Szollosi G."/>
            <person name="Zifcakova L."/>
            <person name="Stursova M."/>
            <person name="Spatafora J.W."/>
            <person name="Tedersoo L."/>
            <person name="Vaario L.M."/>
            <person name="Yamada A."/>
            <person name="Yan M."/>
            <person name="Wang P."/>
            <person name="Xu J."/>
            <person name="Bruns T."/>
            <person name="Baldrian P."/>
            <person name="Vilgalys R."/>
            <person name="Dunand C."/>
            <person name="Henrissat B."/>
            <person name="Grigoriev I.V."/>
            <person name="Hibbett D."/>
            <person name="Nagy L.G."/>
            <person name="Martin F.M."/>
        </authorList>
    </citation>
    <scope>NUCLEOTIDE SEQUENCE</scope>
    <source>
        <strain evidence="2">BED1</strain>
    </source>
</reference>
<sequence length="294" mass="32848">LFNLYLILRAASEAAFEKVLLIENKEVTIVDPALSFLQDVLPEKESTFRGPCPYHNYFNHHRGIVLSDGAVAFHVTDCPDHTGLAIIRMQDLWGLPDLLWALHNYIYVASNGSHIGDLDIHSKVTVWNKFQIQLRSSFRSNIINCSQVVQAFPPSDSHPLEHCDAVLLSRPGSGDLFGKPHPLSLLPQSDFCQDNILPAYLNLVVPLLYVRYFHIMLPPANTSMCLYQVERINPSESHASGIVLLTDVILAIDLVPIFSSALPGVASCSETCLEGYSDYYINSFTDKDSFHVLH</sequence>
<feature type="domain" description="DUF6830" evidence="1">
    <location>
        <begin position="67"/>
        <end position="169"/>
    </location>
</feature>
<evidence type="ECO:0000259" key="1">
    <source>
        <dbReference type="Pfam" id="PF20722"/>
    </source>
</evidence>
<keyword evidence="3" id="KW-1185">Reference proteome</keyword>
<accession>A0AAD4BJ90</accession>
<dbReference type="Pfam" id="PF20722">
    <property type="entry name" value="DUF6830"/>
    <property type="match status" value="1"/>
</dbReference>
<dbReference type="Proteomes" id="UP001194468">
    <property type="component" value="Unassembled WGS sequence"/>
</dbReference>
<dbReference type="InterPro" id="IPR049233">
    <property type="entry name" value="DUF6830"/>
</dbReference>
<name>A0AAD4BJ90_BOLED</name>
<gene>
    <name evidence="2" type="ORF">L210DRAFT_3414481</name>
</gene>
<proteinExistence type="predicted"/>
<organism evidence="2 3">
    <name type="scientific">Boletus edulis BED1</name>
    <dbReference type="NCBI Taxonomy" id="1328754"/>
    <lineage>
        <taxon>Eukaryota</taxon>
        <taxon>Fungi</taxon>
        <taxon>Dikarya</taxon>
        <taxon>Basidiomycota</taxon>
        <taxon>Agaricomycotina</taxon>
        <taxon>Agaricomycetes</taxon>
        <taxon>Agaricomycetidae</taxon>
        <taxon>Boletales</taxon>
        <taxon>Boletineae</taxon>
        <taxon>Boletaceae</taxon>
        <taxon>Boletoideae</taxon>
        <taxon>Boletus</taxon>
    </lineage>
</organism>
<evidence type="ECO:0000313" key="2">
    <source>
        <dbReference type="EMBL" id="KAF8432112.1"/>
    </source>
</evidence>
<feature type="non-terminal residue" evidence="2">
    <location>
        <position position="294"/>
    </location>
</feature>
<dbReference type="AlphaFoldDB" id="A0AAD4BJ90"/>
<evidence type="ECO:0000313" key="3">
    <source>
        <dbReference type="Proteomes" id="UP001194468"/>
    </source>
</evidence>